<sequence>MVYMLMLGILTGCFILCSKHKHFLLTLLSIEFLVLFFFFFIYIFFTLSFKYMSLIYITFSACEGALGLSLLVSSSRVYGSDYISSFNLS</sequence>
<evidence type="ECO:0000256" key="9">
    <source>
        <dbReference type="ARBA" id="ARBA00031586"/>
    </source>
</evidence>
<proteinExistence type="inferred from homology"/>
<dbReference type="GO" id="GO:0008137">
    <property type="term" value="F:NADH dehydrogenase (ubiquinone) activity"/>
    <property type="evidence" value="ECO:0007669"/>
    <property type="project" value="UniProtKB-EC"/>
</dbReference>
<keyword evidence="12" id="KW-0496">Mitochondrion</keyword>
<geneLocation type="mitochondrion" evidence="12"/>
<keyword evidence="4 11" id="KW-0812">Transmembrane</keyword>
<dbReference type="AlphaFoldDB" id="A0A6H0EYC0"/>
<protein>
    <recommendedName>
        <fullName evidence="3">NADH-ubiquinone oxidoreductase chain 4L</fullName>
    </recommendedName>
    <alternativeName>
        <fullName evidence="9">NADH dehydrogenase subunit 4L</fullName>
    </alternativeName>
</protein>
<evidence type="ECO:0000256" key="7">
    <source>
        <dbReference type="ARBA" id="ARBA00023027"/>
    </source>
</evidence>
<dbReference type="Pfam" id="PF00420">
    <property type="entry name" value="Oxidored_q2"/>
    <property type="match status" value="1"/>
</dbReference>
<keyword evidence="5" id="KW-1278">Translocase</keyword>
<feature type="transmembrane region" description="Helical" evidence="11">
    <location>
        <begin position="23"/>
        <end position="45"/>
    </location>
</feature>
<dbReference type="InterPro" id="IPR039428">
    <property type="entry name" value="NUOK/Mnh_C1-like"/>
</dbReference>
<name>A0A6H0EYC0_9HEXA</name>
<evidence type="ECO:0000256" key="3">
    <source>
        <dbReference type="ARBA" id="ARBA00016612"/>
    </source>
</evidence>
<evidence type="ECO:0000256" key="10">
    <source>
        <dbReference type="ARBA" id="ARBA00049551"/>
    </source>
</evidence>
<reference evidence="12" key="1">
    <citation type="submission" date="2019-01" db="EMBL/GenBank/DDBJ databases">
        <title>Mitochondrial phylogenomics of Collembola.</title>
        <authorList>
            <person name="Sun X."/>
            <person name="Xie Z.-J."/>
            <person name="Dong J."/>
            <person name="Yu D.-Y."/>
        </authorList>
    </citation>
    <scope>NUCLEOTIDE SEQUENCE</scope>
</reference>
<evidence type="ECO:0000256" key="8">
    <source>
        <dbReference type="ARBA" id="ARBA00023136"/>
    </source>
</evidence>
<evidence type="ECO:0000313" key="12">
    <source>
        <dbReference type="EMBL" id="QIT06539.1"/>
    </source>
</evidence>
<evidence type="ECO:0000256" key="6">
    <source>
        <dbReference type="ARBA" id="ARBA00022989"/>
    </source>
</evidence>
<comment type="similarity">
    <text evidence="2">Belongs to the complex I subunit 4L family.</text>
</comment>
<keyword evidence="6 11" id="KW-1133">Transmembrane helix</keyword>
<keyword evidence="7" id="KW-0520">NAD</keyword>
<gene>
    <name evidence="12" type="primary">ND4L</name>
</gene>
<evidence type="ECO:0000256" key="1">
    <source>
        <dbReference type="ARBA" id="ARBA00004141"/>
    </source>
</evidence>
<keyword evidence="8 11" id="KW-0472">Membrane</keyword>
<evidence type="ECO:0000256" key="5">
    <source>
        <dbReference type="ARBA" id="ARBA00022967"/>
    </source>
</evidence>
<dbReference type="Gene3D" id="1.10.287.3510">
    <property type="match status" value="1"/>
</dbReference>
<accession>A0A6H0EYC0</accession>
<dbReference type="GO" id="GO:0016020">
    <property type="term" value="C:membrane"/>
    <property type="evidence" value="ECO:0007669"/>
    <property type="project" value="UniProtKB-SubCell"/>
</dbReference>
<comment type="subcellular location">
    <subcellularLocation>
        <location evidence="1">Membrane</location>
        <topology evidence="1">Multi-pass membrane protein</topology>
    </subcellularLocation>
</comment>
<organism evidence="12">
    <name type="scientific">Sminthurides bifidus</name>
    <dbReference type="NCBI Taxonomy" id="2584528"/>
    <lineage>
        <taxon>Eukaryota</taxon>
        <taxon>Metazoa</taxon>
        <taxon>Ecdysozoa</taxon>
        <taxon>Arthropoda</taxon>
        <taxon>Hexapoda</taxon>
        <taxon>Collembola</taxon>
        <taxon>Symphypleona</taxon>
        <taxon>Sminthurididae</taxon>
        <taxon>Sminthurides</taxon>
    </lineage>
</organism>
<evidence type="ECO:0000256" key="2">
    <source>
        <dbReference type="ARBA" id="ARBA00010519"/>
    </source>
</evidence>
<evidence type="ECO:0000256" key="11">
    <source>
        <dbReference type="SAM" id="Phobius"/>
    </source>
</evidence>
<feature type="transmembrane region" description="Helical" evidence="11">
    <location>
        <begin position="51"/>
        <end position="72"/>
    </location>
</feature>
<comment type="catalytic activity">
    <reaction evidence="10">
        <text>a ubiquinone + NADH + 5 H(+)(in) = a ubiquinol + NAD(+) + 4 H(+)(out)</text>
        <dbReference type="Rhea" id="RHEA:29091"/>
        <dbReference type="Rhea" id="RHEA-COMP:9565"/>
        <dbReference type="Rhea" id="RHEA-COMP:9566"/>
        <dbReference type="ChEBI" id="CHEBI:15378"/>
        <dbReference type="ChEBI" id="CHEBI:16389"/>
        <dbReference type="ChEBI" id="CHEBI:17976"/>
        <dbReference type="ChEBI" id="CHEBI:57540"/>
        <dbReference type="ChEBI" id="CHEBI:57945"/>
        <dbReference type="EC" id="7.1.1.2"/>
    </reaction>
</comment>
<evidence type="ECO:0000256" key="4">
    <source>
        <dbReference type="ARBA" id="ARBA00022692"/>
    </source>
</evidence>
<dbReference type="EMBL" id="MK423964">
    <property type="protein sequence ID" value="QIT06539.1"/>
    <property type="molecule type" value="Genomic_DNA"/>
</dbReference>